<evidence type="ECO:0000259" key="1">
    <source>
        <dbReference type="Pfam" id="PF02464"/>
    </source>
</evidence>
<organism evidence="2 3">
    <name type="scientific">Gardnerella vaginalis</name>
    <dbReference type="NCBI Taxonomy" id="2702"/>
    <lineage>
        <taxon>Bacteria</taxon>
        <taxon>Bacillati</taxon>
        <taxon>Actinomycetota</taxon>
        <taxon>Actinomycetes</taxon>
        <taxon>Bifidobacteriales</taxon>
        <taxon>Bifidobacteriaceae</taxon>
        <taxon>Gardnerella</taxon>
    </lineage>
</organism>
<dbReference type="AlphaFoldDB" id="A0A133NQI6"/>
<feature type="domain" description="CinA C-terminal" evidence="1">
    <location>
        <begin position="21"/>
        <end position="106"/>
    </location>
</feature>
<comment type="caution">
    <text evidence="2">The sequence shown here is derived from an EMBL/GenBank/DDBJ whole genome shotgun (WGS) entry which is preliminary data.</text>
</comment>
<dbReference type="Gene3D" id="3.90.950.20">
    <property type="entry name" value="CinA-like"/>
    <property type="match status" value="1"/>
</dbReference>
<sequence>MCNDLASALANDLVNDSTDVLVSKILDFCANKSLHICCAESLTGGLLADSFVKIPGASKVFLGSAVTYDIREKSKILGVDPDFLKTFGAVEPSVAKQMAFGCARLYSGSKWQYECLEPKKDVDNADFPVIGFSTTGVAGPGSDGTKPAGLAYVGIFIPNSASDCCSLLDFDSVSLKISEIKDYVFDCGCGKISNISLSKCNIDSLDCGFTICAQLNIVGQRQDVRVGVVDVLIKIFYALIFEDWIFYART</sequence>
<dbReference type="RefSeq" id="WP_060786736.1">
    <property type="nucleotide sequence ID" value="NZ_JBLLPD010000002.1"/>
</dbReference>
<proteinExistence type="predicted"/>
<dbReference type="InterPro" id="IPR008136">
    <property type="entry name" value="CinA_C"/>
</dbReference>
<dbReference type="Pfam" id="PF02464">
    <property type="entry name" value="CinA"/>
    <property type="match status" value="1"/>
</dbReference>
<dbReference type="PATRIC" id="fig|2702.99.peg.477"/>
<evidence type="ECO:0000313" key="3">
    <source>
        <dbReference type="Proteomes" id="UP000070558"/>
    </source>
</evidence>
<gene>
    <name evidence="2" type="ORF">HMPREF3216_00483</name>
</gene>
<accession>A0A133NQI6</accession>
<dbReference type="EMBL" id="LRQA01000029">
    <property type="protein sequence ID" value="KXA18551.1"/>
    <property type="molecule type" value="Genomic_DNA"/>
</dbReference>
<dbReference type="InterPro" id="IPR036653">
    <property type="entry name" value="CinA-like_C"/>
</dbReference>
<reference evidence="2 3" key="1">
    <citation type="submission" date="2016-01" db="EMBL/GenBank/DDBJ databases">
        <authorList>
            <person name="Oliw E.H."/>
        </authorList>
    </citation>
    <scope>NUCLEOTIDE SEQUENCE [LARGE SCALE GENOMIC DNA]</scope>
    <source>
        <strain evidence="2 3">GED7760B</strain>
    </source>
</reference>
<dbReference type="SUPFAM" id="SSF142433">
    <property type="entry name" value="CinA-like"/>
    <property type="match status" value="1"/>
</dbReference>
<evidence type="ECO:0000313" key="2">
    <source>
        <dbReference type="EMBL" id="KXA18551.1"/>
    </source>
</evidence>
<dbReference type="OrthoDB" id="1253990at2"/>
<protein>
    <submittedName>
        <fullName evidence="2">Competence/damage-inducible protein CinA domain protein</fullName>
    </submittedName>
</protein>
<dbReference type="Proteomes" id="UP000070558">
    <property type="component" value="Unassembled WGS sequence"/>
</dbReference>
<name>A0A133NQI6_GARVA</name>